<organism evidence="1 2">
    <name type="scientific">Salmonirosea aquatica</name>
    <dbReference type="NCBI Taxonomy" id="2654236"/>
    <lineage>
        <taxon>Bacteria</taxon>
        <taxon>Pseudomonadati</taxon>
        <taxon>Bacteroidota</taxon>
        <taxon>Cytophagia</taxon>
        <taxon>Cytophagales</taxon>
        <taxon>Spirosomataceae</taxon>
        <taxon>Salmonirosea</taxon>
    </lineage>
</organism>
<accession>A0A7C9FES0</accession>
<evidence type="ECO:0000313" key="1">
    <source>
        <dbReference type="EMBL" id="MPR35890.1"/>
    </source>
</evidence>
<dbReference type="AlphaFoldDB" id="A0A7C9FES0"/>
<reference evidence="1 2" key="1">
    <citation type="submission" date="2019-10" db="EMBL/GenBank/DDBJ databases">
        <title>Draft Genome Sequence of Cytophagaceae sp. SJW1-29.</title>
        <authorList>
            <person name="Choi A."/>
        </authorList>
    </citation>
    <scope>NUCLEOTIDE SEQUENCE [LARGE SCALE GENOMIC DNA]</scope>
    <source>
        <strain evidence="1 2">SJW1-29</strain>
    </source>
</reference>
<dbReference type="EMBL" id="WHLY01000002">
    <property type="protein sequence ID" value="MPR35890.1"/>
    <property type="molecule type" value="Genomic_DNA"/>
</dbReference>
<evidence type="ECO:0000313" key="2">
    <source>
        <dbReference type="Proteomes" id="UP000479293"/>
    </source>
</evidence>
<dbReference type="Proteomes" id="UP000479293">
    <property type="component" value="Unassembled WGS sequence"/>
</dbReference>
<proteinExistence type="predicted"/>
<name>A0A7C9FES0_9BACT</name>
<comment type="caution">
    <text evidence="1">The sequence shown here is derived from an EMBL/GenBank/DDBJ whole genome shotgun (WGS) entry which is preliminary data.</text>
</comment>
<keyword evidence="2" id="KW-1185">Reference proteome</keyword>
<dbReference type="Pfam" id="PF19891">
    <property type="entry name" value="DUF6364"/>
    <property type="match status" value="1"/>
</dbReference>
<sequence>MNTKLTLTVEKSVIERAKAYAKHTGRSLSEIIENYLDMVTKEDPTTELSPKLKKIVGVVNLPHDFDEKKVLRAELGKKHL</sequence>
<evidence type="ECO:0008006" key="3">
    <source>
        <dbReference type="Google" id="ProtNLM"/>
    </source>
</evidence>
<gene>
    <name evidence="1" type="ORF">GBK04_21690</name>
</gene>
<dbReference type="InterPro" id="IPR045944">
    <property type="entry name" value="DUF6364"/>
</dbReference>
<dbReference type="RefSeq" id="WP_152763334.1">
    <property type="nucleotide sequence ID" value="NZ_WHLY01000002.1"/>
</dbReference>
<protein>
    <recommendedName>
        <fullName evidence="3">Antitoxin</fullName>
    </recommendedName>
</protein>